<evidence type="ECO:0000256" key="8">
    <source>
        <dbReference type="HAMAP-Rule" id="MF_00158"/>
    </source>
</evidence>
<evidence type="ECO:0000256" key="4">
    <source>
        <dbReference type="ARBA" id="ARBA00022655"/>
    </source>
</evidence>
<protein>
    <recommendedName>
        <fullName evidence="8">Pantothenate synthetase</fullName>
        <shortName evidence="8">PS</shortName>
        <ecNumber evidence="8">6.3.2.1</ecNumber>
    </recommendedName>
    <alternativeName>
        <fullName evidence="8">Pantoate--beta-alanine ligase</fullName>
    </alternativeName>
    <alternativeName>
        <fullName evidence="8">Pantoate-activating enzyme</fullName>
    </alternativeName>
</protein>
<evidence type="ECO:0000256" key="2">
    <source>
        <dbReference type="ARBA" id="ARBA00009256"/>
    </source>
</evidence>
<dbReference type="FunFam" id="3.40.50.620:FF:000013">
    <property type="entry name" value="Pantothenate synthetase"/>
    <property type="match status" value="1"/>
</dbReference>
<evidence type="ECO:0000256" key="1">
    <source>
        <dbReference type="ARBA" id="ARBA00004990"/>
    </source>
</evidence>
<keyword evidence="8" id="KW-0963">Cytoplasm</keyword>
<comment type="pathway">
    <text evidence="1 8">Cofactor biosynthesis; (R)-pantothenate biosynthesis; (R)-pantothenate from (R)-pantoate and beta-alanine: step 1/1.</text>
</comment>
<dbReference type="RefSeq" id="WP_025204992.1">
    <property type="nucleotide sequence ID" value="NZ_CP046996.1"/>
</dbReference>
<dbReference type="InterPro" id="IPR014729">
    <property type="entry name" value="Rossmann-like_a/b/a_fold"/>
</dbReference>
<dbReference type="InterPro" id="IPR042176">
    <property type="entry name" value="Pantoate_ligase_C"/>
</dbReference>
<dbReference type="AlphaFoldDB" id="A0A857DFI1"/>
<feature type="binding site" evidence="8">
    <location>
        <position position="159"/>
    </location>
    <ligand>
        <name>(R)-pantoate</name>
        <dbReference type="ChEBI" id="CHEBI:15980"/>
    </ligand>
</feature>
<dbReference type="GO" id="GO:0015940">
    <property type="term" value="P:pantothenate biosynthetic process"/>
    <property type="evidence" value="ECO:0007669"/>
    <property type="project" value="UniProtKB-UniRule"/>
</dbReference>
<name>A0A857DFI1_9FIRM</name>
<gene>
    <name evidence="8" type="primary">panC</name>
    <name evidence="9" type="ORF">GQ588_01265</name>
</gene>
<dbReference type="Proteomes" id="UP000430508">
    <property type="component" value="Chromosome"/>
</dbReference>
<sequence length="287" mass="31839">MIIAKKITETREKIASAKQLGKAVVLIPTMGFLHEGHQSMVKIARNQDPNHKKIYIVMSIFVNPLQFGPNEDYEKYPRDLARDSGLAEQAGVDLLFAPSVAEMYPDGKSLTAVQVSQITEVLCGASRQGHFQGVATVVTKLFNIIQPDEAYFGLKDYQQVAVIKQMTKDLNSPVKIVAFPTVRESDGLAKSSRNAYLSSEDRRQAPVLFRSLQEAEARIIEGETCTEVVREEIRQRISSESNGKIDYVEIRKADNLAAVDSIDCPVVIALAVRFGTTRLIDNIVVEV</sequence>
<keyword evidence="6 8" id="KW-0067">ATP-binding</keyword>
<dbReference type="FunFam" id="3.30.1300.10:FF:000001">
    <property type="entry name" value="Pantothenate synthetase"/>
    <property type="match status" value="1"/>
</dbReference>
<organism evidence="9 10">
    <name type="scientific">Dehalobacter restrictus</name>
    <dbReference type="NCBI Taxonomy" id="55583"/>
    <lineage>
        <taxon>Bacteria</taxon>
        <taxon>Bacillati</taxon>
        <taxon>Bacillota</taxon>
        <taxon>Clostridia</taxon>
        <taxon>Eubacteriales</taxon>
        <taxon>Desulfitobacteriaceae</taxon>
        <taxon>Dehalobacter</taxon>
    </lineage>
</organism>
<comment type="subcellular location">
    <subcellularLocation>
        <location evidence="8">Cytoplasm</location>
    </subcellularLocation>
</comment>
<comment type="similarity">
    <text evidence="2 8">Belongs to the pantothenate synthetase family.</text>
</comment>
<dbReference type="HAMAP" id="MF_00158">
    <property type="entry name" value="PanC"/>
    <property type="match status" value="1"/>
</dbReference>
<comment type="catalytic activity">
    <reaction evidence="7 8">
        <text>(R)-pantoate + beta-alanine + ATP = (R)-pantothenate + AMP + diphosphate + H(+)</text>
        <dbReference type="Rhea" id="RHEA:10912"/>
        <dbReference type="ChEBI" id="CHEBI:15378"/>
        <dbReference type="ChEBI" id="CHEBI:15980"/>
        <dbReference type="ChEBI" id="CHEBI:29032"/>
        <dbReference type="ChEBI" id="CHEBI:30616"/>
        <dbReference type="ChEBI" id="CHEBI:33019"/>
        <dbReference type="ChEBI" id="CHEBI:57966"/>
        <dbReference type="ChEBI" id="CHEBI:456215"/>
        <dbReference type="EC" id="6.3.2.1"/>
    </reaction>
</comment>
<evidence type="ECO:0000313" key="10">
    <source>
        <dbReference type="Proteomes" id="UP000430508"/>
    </source>
</evidence>
<feature type="binding site" evidence="8">
    <location>
        <position position="182"/>
    </location>
    <ligand>
        <name>ATP</name>
        <dbReference type="ChEBI" id="CHEBI:30616"/>
    </ligand>
</feature>
<dbReference type="EC" id="6.3.2.1" evidence="8"/>
<dbReference type="EMBL" id="CP046996">
    <property type="protein sequence ID" value="QGZ99397.1"/>
    <property type="molecule type" value="Genomic_DNA"/>
</dbReference>
<feature type="binding site" evidence="8">
    <location>
        <begin position="153"/>
        <end position="156"/>
    </location>
    <ligand>
        <name>ATP</name>
        <dbReference type="ChEBI" id="CHEBI:30616"/>
    </ligand>
</feature>
<feature type="binding site" evidence="8">
    <location>
        <begin position="30"/>
        <end position="37"/>
    </location>
    <ligand>
        <name>ATP</name>
        <dbReference type="ChEBI" id="CHEBI:30616"/>
    </ligand>
</feature>
<dbReference type="GO" id="GO:0005829">
    <property type="term" value="C:cytosol"/>
    <property type="evidence" value="ECO:0007669"/>
    <property type="project" value="TreeGrafter"/>
</dbReference>
<dbReference type="Gene3D" id="3.30.1300.10">
    <property type="entry name" value="Pantoate-beta-alanine ligase, C-terminal domain"/>
    <property type="match status" value="1"/>
</dbReference>
<dbReference type="Gene3D" id="3.40.50.620">
    <property type="entry name" value="HUPs"/>
    <property type="match status" value="1"/>
</dbReference>
<dbReference type="SUPFAM" id="SSF52374">
    <property type="entry name" value="Nucleotidylyl transferase"/>
    <property type="match status" value="1"/>
</dbReference>
<dbReference type="GO" id="GO:0005524">
    <property type="term" value="F:ATP binding"/>
    <property type="evidence" value="ECO:0007669"/>
    <property type="project" value="UniProtKB-KW"/>
</dbReference>
<dbReference type="PANTHER" id="PTHR21299">
    <property type="entry name" value="CYTIDYLATE KINASE/PANTOATE-BETA-ALANINE LIGASE"/>
    <property type="match status" value="1"/>
</dbReference>
<accession>A0A857DFI1</accession>
<evidence type="ECO:0000256" key="3">
    <source>
        <dbReference type="ARBA" id="ARBA00022598"/>
    </source>
</evidence>
<dbReference type="PANTHER" id="PTHR21299:SF1">
    <property type="entry name" value="PANTOATE--BETA-ALANINE LIGASE"/>
    <property type="match status" value="1"/>
</dbReference>
<evidence type="ECO:0000313" key="9">
    <source>
        <dbReference type="EMBL" id="QGZ99397.1"/>
    </source>
</evidence>
<feature type="binding site" evidence="8">
    <location>
        <position position="66"/>
    </location>
    <ligand>
        <name>beta-alanine</name>
        <dbReference type="ChEBI" id="CHEBI:57966"/>
    </ligand>
</feature>
<evidence type="ECO:0000256" key="5">
    <source>
        <dbReference type="ARBA" id="ARBA00022741"/>
    </source>
</evidence>
<keyword evidence="3 8" id="KW-0436">Ligase</keyword>
<keyword evidence="5 8" id="KW-0547">Nucleotide-binding</keyword>
<feature type="active site" description="Proton donor" evidence="8">
    <location>
        <position position="37"/>
    </location>
</feature>
<dbReference type="InterPro" id="IPR003721">
    <property type="entry name" value="Pantoate_ligase"/>
</dbReference>
<dbReference type="UniPathway" id="UPA00028">
    <property type="reaction ID" value="UER00005"/>
</dbReference>
<comment type="function">
    <text evidence="8">Catalyzes the condensation of pantoate with beta-alanine in an ATP-dependent reaction via a pantoyl-adenylate intermediate.</text>
</comment>
<dbReference type="CDD" id="cd00560">
    <property type="entry name" value="PanC"/>
    <property type="match status" value="1"/>
</dbReference>
<dbReference type="NCBIfam" id="TIGR00018">
    <property type="entry name" value="panC"/>
    <property type="match status" value="1"/>
</dbReference>
<keyword evidence="4 8" id="KW-0566">Pantothenate biosynthesis</keyword>
<feature type="binding site" evidence="8">
    <location>
        <begin position="190"/>
        <end position="193"/>
    </location>
    <ligand>
        <name>ATP</name>
        <dbReference type="ChEBI" id="CHEBI:30616"/>
    </ligand>
</feature>
<comment type="subunit">
    <text evidence="8">Homodimer.</text>
</comment>
<proteinExistence type="inferred from homology"/>
<evidence type="ECO:0000256" key="7">
    <source>
        <dbReference type="ARBA" id="ARBA00048258"/>
    </source>
</evidence>
<dbReference type="GO" id="GO:0004592">
    <property type="term" value="F:pantoate-beta-alanine ligase activity"/>
    <property type="evidence" value="ECO:0007669"/>
    <property type="project" value="UniProtKB-UniRule"/>
</dbReference>
<reference evidence="9 10" key="1">
    <citation type="submission" date="2019-12" db="EMBL/GenBank/DDBJ databases">
        <title>Sequence classification of anaerobic respiratory reductive dehalogenases: First we see many, then we see few.</title>
        <authorList>
            <person name="Molenda O."/>
            <person name="Puentes Jacome L.A."/>
            <person name="Cao X."/>
            <person name="Nesbo C.L."/>
            <person name="Tang S."/>
            <person name="Morson N."/>
            <person name="Patron J."/>
            <person name="Lomheim L."/>
            <person name="Wishart D.S."/>
            <person name="Edwards E.A."/>
        </authorList>
    </citation>
    <scope>NUCLEOTIDE SEQUENCE [LARGE SCALE GENOMIC DNA]</scope>
    <source>
        <strain evidence="9 10">12DCA</strain>
    </source>
</reference>
<dbReference type="Pfam" id="PF02569">
    <property type="entry name" value="Pantoate_ligase"/>
    <property type="match status" value="1"/>
</dbReference>
<evidence type="ECO:0000256" key="6">
    <source>
        <dbReference type="ARBA" id="ARBA00022840"/>
    </source>
</evidence>
<comment type="miscellaneous">
    <text evidence="8">The reaction proceeds by a bi uni uni bi ping pong mechanism.</text>
</comment>
<feature type="binding site" evidence="8">
    <location>
        <position position="66"/>
    </location>
    <ligand>
        <name>(R)-pantoate</name>
        <dbReference type="ChEBI" id="CHEBI:15980"/>
    </ligand>
</feature>